<dbReference type="InterPro" id="IPR008538">
    <property type="entry name" value="Uma2"/>
</dbReference>
<dbReference type="EMBL" id="FLQX01000174">
    <property type="protein sequence ID" value="SBT10247.1"/>
    <property type="molecule type" value="Genomic_DNA"/>
</dbReference>
<dbReference type="SUPFAM" id="SSF52980">
    <property type="entry name" value="Restriction endonuclease-like"/>
    <property type="match status" value="1"/>
</dbReference>
<keyword evidence="3" id="KW-1185">Reference proteome</keyword>
<evidence type="ECO:0000313" key="3">
    <source>
        <dbReference type="Proteomes" id="UP000199169"/>
    </source>
</evidence>
<dbReference type="RefSeq" id="WP_186409292.1">
    <property type="nucleotide sequence ID" value="NZ_FLQX01000174.1"/>
</dbReference>
<dbReference type="STRING" id="1860102.ACCAA_920027"/>
<dbReference type="AlphaFoldDB" id="A0A1A8XZY2"/>
<protein>
    <recommendedName>
        <fullName evidence="1">Putative restriction endonuclease domain-containing protein</fullName>
    </recommendedName>
</protein>
<dbReference type="Pfam" id="PF05685">
    <property type="entry name" value="Uma2"/>
    <property type="match status" value="1"/>
</dbReference>
<dbReference type="CDD" id="cd06260">
    <property type="entry name" value="DUF820-like"/>
    <property type="match status" value="1"/>
</dbReference>
<feature type="domain" description="Putative restriction endonuclease" evidence="1">
    <location>
        <begin position="15"/>
        <end position="83"/>
    </location>
</feature>
<organism evidence="2 3">
    <name type="scientific">Candidatus Accumulibacter aalborgensis</name>
    <dbReference type="NCBI Taxonomy" id="1860102"/>
    <lineage>
        <taxon>Bacteria</taxon>
        <taxon>Pseudomonadati</taxon>
        <taxon>Pseudomonadota</taxon>
        <taxon>Betaproteobacteria</taxon>
        <taxon>Candidatus Accumulibacter</taxon>
    </lineage>
</organism>
<dbReference type="InterPro" id="IPR012296">
    <property type="entry name" value="Nuclease_put_TT1808"/>
</dbReference>
<accession>A0A1A8XZY2</accession>
<dbReference type="Proteomes" id="UP000199169">
    <property type="component" value="Unassembled WGS sequence"/>
</dbReference>
<dbReference type="InterPro" id="IPR011335">
    <property type="entry name" value="Restrct_endonuc-II-like"/>
</dbReference>
<evidence type="ECO:0000259" key="1">
    <source>
        <dbReference type="Pfam" id="PF05685"/>
    </source>
</evidence>
<proteinExistence type="predicted"/>
<reference evidence="2 3" key="1">
    <citation type="submission" date="2016-06" db="EMBL/GenBank/DDBJ databases">
        <authorList>
            <person name="Kjaerup R.B."/>
            <person name="Dalgaard T.S."/>
            <person name="Juul-Madsen H.R."/>
        </authorList>
    </citation>
    <scope>NUCLEOTIDE SEQUENCE [LARGE SCALE GENOMIC DNA]</scope>
    <source>
        <strain evidence="2">3</strain>
    </source>
</reference>
<gene>
    <name evidence="2" type="ORF">ACCAA_920027</name>
</gene>
<evidence type="ECO:0000313" key="2">
    <source>
        <dbReference type="EMBL" id="SBT10247.1"/>
    </source>
</evidence>
<sequence length="123" mass="13815">MGLALRDQCYHTYGDYLSWPEDLRYELIDGMACLMAPAPTLEHQEVVGEIYFQLRQALAGKSCRVFVAPVNVRFPKADESDEQVDTVLQPEVLELTGETAVGVLPGVSVCWNDLVQRLPKPEY</sequence>
<name>A0A1A8XZY2_9PROT</name>
<dbReference type="Gene3D" id="3.90.1570.10">
    <property type="entry name" value="tt1808, chain A"/>
    <property type="match status" value="1"/>
</dbReference>